<dbReference type="OrthoDB" id="614573at2759"/>
<sequence>MAKSSTEAEYKFLSAATSDVLWLCRLVDELQITQQSPTTIYCDNTSAIALANNPVFHARTKHIEIDYHFIRQHINSGSITIEHISSIDQIADVYQVLLLLLDSKNYEAN</sequence>
<dbReference type="PANTHER" id="PTHR11439:SF483">
    <property type="entry name" value="PEPTIDE SYNTHASE GLIP-LIKE, PUTATIVE (AFU_ORTHOLOGUE AFUA_3G12920)-RELATED"/>
    <property type="match status" value="1"/>
</dbReference>
<organism evidence="1 2">
    <name type="scientific">Dendrobium nobile</name>
    <name type="common">Orchid</name>
    <dbReference type="NCBI Taxonomy" id="94219"/>
    <lineage>
        <taxon>Eukaryota</taxon>
        <taxon>Viridiplantae</taxon>
        <taxon>Streptophyta</taxon>
        <taxon>Embryophyta</taxon>
        <taxon>Tracheophyta</taxon>
        <taxon>Spermatophyta</taxon>
        <taxon>Magnoliopsida</taxon>
        <taxon>Liliopsida</taxon>
        <taxon>Asparagales</taxon>
        <taxon>Orchidaceae</taxon>
        <taxon>Epidendroideae</taxon>
        <taxon>Malaxideae</taxon>
        <taxon>Dendrobiinae</taxon>
        <taxon>Dendrobium</taxon>
    </lineage>
</organism>
<comment type="caution">
    <text evidence="1">The sequence shown here is derived from an EMBL/GenBank/DDBJ whole genome shotgun (WGS) entry which is preliminary data.</text>
</comment>
<reference evidence="1" key="1">
    <citation type="journal article" date="2022" name="Front. Genet.">
        <title>Chromosome-Scale Assembly of the Dendrobium nobile Genome Provides Insights Into the Molecular Mechanism of the Biosynthesis of the Medicinal Active Ingredient of Dendrobium.</title>
        <authorList>
            <person name="Xu Q."/>
            <person name="Niu S.-C."/>
            <person name="Li K.-L."/>
            <person name="Zheng P.-J."/>
            <person name="Zhang X.-J."/>
            <person name="Jia Y."/>
            <person name="Liu Y."/>
            <person name="Niu Y.-X."/>
            <person name="Yu L.-H."/>
            <person name="Chen D.-F."/>
            <person name="Zhang G.-Q."/>
        </authorList>
    </citation>
    <scope>NUCLEOTIDE SEQUENCE</scope>
    <source>
        <tissue evidence="1">Leaf</tissue>
    </source>
</reference>
<accession>A0A8T3BTM5</accession>
<dbReference type="PANTHER" id="PTHR11439">
    <property type="entry name" value="GAG-POL-RELATED RETROTRANSPOSON"/>
    <property type="match status" value="1"/>
</dbReference>
<dbReference type="Proteomes" id="UP000829196">
    <property type="component" value="Unassembled WGS sequence"/>
</dbReference>
<evidence type="ECO:0000313" key="2">
    <source>
        <dbReference type="Proteomes" id="UP000829196"/>
    </source>
</evidence>
<gene>
    <name evidence="1" type="ORF">KFK09_007271</name>
</gene>
<evidence type="ECO:0008006" key="3">
    <source>
        <dbReference type="Google" id="ProtNLM"/>
    </source>
</evidence>
<name>A0A8T3BTM5_DENNO</name>
<protein>
    <recommendedName>
        <fullName evidence="3">Retrovirus-related Pol polyprotein from transposon TNT 1-94</fullName>
    </recommendedName>
</protein>
<dbReference type="CDD" id="cd09272">
    <property type="entry name" value="RNase_HI_RT_Ty1"/>
    <property type="match status" value="1"/>
</dbReference>
<dbReference type="AlphaFoldDB" id="A0A8T3BTM5"/>
<evidence type="ECO:0000313" key="1">
    <source>
        <dbReference type="EMBL" id="KAI0519810.1"/>
    </source>
</evidence>
<proteinExistence type="predicted"/>
<keyword evidence="2" id="KW-1185">Reference proteome</keyword>
<dbReference type="EMBL" id="JAGYWB010000006">
    <property type="protein sequence ID" value="KAI0519810.1"/>
    <property type="molecule type" value="Genomic_DNA"/>
</dbReference>